<dbReference type="OrthoDB" id="778454at2759"/>
<dbReference type="CDD" id="cd00303">
    <property type="entry name" value="retropepsin_like"/>
    <property type="match status" value="1"/>
</dbReference>
<dbReference type="KEGG" id="nnu:104589861"/>
<dbReference type="InterPro" id="IPR021109">
    <property type="entry name" value="Peptidase_aspartic_dom_sf"/>
</dbReference>
<dbReference type="RefSeq" id="XP_010246599.1">
    <property type="nucleotide sequence ID" value="XM_010248297.1"/>
</dbReference>
<evidence type="ECO:0000313" key="1">
    <source>
        <dbReference type="Proteomes" id="UP000189703"/>
    </source>
</evidence>
<evidence type="ECO:0000313" key="2">
    <source>
        <dbReference type="RefSeq" id="XP_010246599.1"/>
    </source>
</evidence>
<accession>A0A1U7Z3A1</accession>
<sequence>MSNAIVPPFPSRLEKSKKEEYEQEILETFRKVEINIPLLDAIKQIPKYAKFLKELCTNKRKLRGDEKVKVGENVSVVIKRTLPEKHADPYMFTLPCVIGNKRIERAMLDLGASINVMPYSIYCALNLGPLKEIGVVIQLADRSNAYPEGIVEDVLVHVNDLIFPADFYILKMEEDTITSSAPLLLGRPFMNTAKIKIDVDEGTLSVEFDGEIVKFNIFEAMKYPNECHSICSVDIVDSIVQEIFGEEDMNAELKLSAQLDMEEELDTSCEAPEPILEQKVTNSNIPSSFSHKKLLPSILQAPKLELKTLPDHLKYPYLGNKETLLVIIAKGLTDDQEAHSSRF</sequence>
<dbReference type="GeneID" id="104589861"/>
<dbReference type="OMA" id="ELDTSCE"/>
<proteinExistence type="predicted"/>
<name>A0A1U7Z3A1_NELNU</name>
<keyword evidence="1" id="KW-1185">Reference proteome</keyword>
<dbReference type="Proteomes" id="UP000189703">
    <property type="component" value="Unplaced"/>
</dbReference>
<dbReference type="AlphaFoldDB" id="A0A1U7Z3A1"/>
<dbReference type="eggNOG" id="KOG0017">
    <property type="taxonomic scope" value="Eukaryota"/>
</dbReference>
<organism evidence="1 2">
    <name type="scientific">Nelumbo nucifera</name>
    <name type="common">Sacred lotus</name>
    <dbReference type="NCBI Taxonomy" id="4432"/>
    <lineage>
        <taxon>Eukaryota</taxon>
        <taxon>Viridiplantae</taxon>
        <taxon>Streptophyta</taxon>
        <taxon>Embryophyta</taxon>
        <taxon>Tracheophyta</taxon>
        <taxon>Spermatophyta</taxon>
        <taxon>Magnoliopsida</taxon>
        <taxon>Proteales</taxon>
        <taxon>Nelumbonaceae</taxon>
        <taxon>Nelumbo</taxon>
    </lineage>
</organism>
<protein>
    <submittedName>
        <fullName evidence="2">Uncharacterized protein LOC104589861</fullName>
    </submittedName>
</protein>
<dbReference type="PANTHER" id="PTHR33067">
    <property type="entry name" value="RNA-DIRECTED DNA POLYMERASE-RELATED"/>
    <property type="match status" value="1"/>
</dbReference>
<dbReference type="InParanoid" id="A0A1U7Z3A1"/>
<gene>
    <name evidence="2" type="primary">LOC104589861</name>
</gene>
<reference evidence="2" key="1">
    <citation type="submission" date="2025-08" db="UniProtKB">
        <authorList>
            <consortium name="RefSeq"/>
        </authorList>
    </citation>
    <scope>IDENTIFICATION</scope>
</reference>
<dbReference type="PANTHER" id="PTHR33067:SF15">
    <property type="entry name" value="RNA-DIRECTED DNA POLYMERASE"/>
    <property type="match status" value="1"/>
</dbReference>
<dbReference type="Gene3D" id="2.40.70.10">
    <property type="entry name" value="Acid Proteases"/>
    <property type="match status" value="1"/>
</dbReference>